<dbReference type="Proteomes" id="UP000590542">
    <property type="component" value="Unassembled WGS sequence"/>
</dbReference>
<keyword evidence="2" id="KW-1133">Transmembrane helix</keyword>
<evidence type="ECO:0000313" key="3">
    <source>
        <dbReference type="EMBL" id="NMB91338.1"/>
    </source>
</evidence>
<dbReference type="AlphaFoldDB" id="A0A7X9HS61"/>
<accession>A0A7X9HS61</accession>
<keyword evidence="2" id="KW-0812">Transmembrane</keyword>
<gene>
    <name evidence="3" type="ORF">GYA37_00650</name>
</gene>
<name>A0A7X9HS61_UNCKA</name>
<evidence type="ECO:0000256" key="2">
    <source>
        <dbReference type="SAM" id="Phobius"/>
    </source>
</evidence>
<organism evidence="3 4">
    <name type="scientific">candidate division WWE3 bacterium</name>
    <dbReference type="NCBI Taxonomy" id="2053526"/>
    <lineage>
        <taxon>Bacteria</taxon>
        <taxon>Katanobacteria</taxon>
    </lineage>
</organism>
<proteinExistence type="predicted"/>
<feature type="region of interest" description="Disordered" evidence="1">
    <location>
        <begin position="56"/>
        <end position="79"/>
    </location>
</feature>
<feature type="transmembrane region" description="Helical" evidence="2">
    <location>
        <begin position="21"/>
        <end position="41"/>
    </location>
</feature>
<reference evidence="3 4" key="1">
    <citation type="journal article" date="2020" name="Biotechnol. Biofuels">
        <title>New insights from the biogas microbiome by comprehensive genome-resolved metagenomics of nearly 1600 species originating from multiple anaerobic digesters.</title>
        <authorList>
            <person name="Campanaro S."/>
            <person name="Treu L."/>
            <person name="Rodriguez-R L.M."/>
            <person name="Kovalovszki A."/>
            <person name="Ziels R.M."/>
            <person name="Maus I."/>
            <person name="Zhu X."/>
            <person name="Kougias P.G."/>
            <person name="Basile A."/>
            <person name="Luo G."/>
            <person name="Schluter A."/>
            <person name="Konstantinidis K.T."/>
            <person name="Angelidaki I."/>
        </authorList>
    </citation>
    <scope>NUCLEOTIDE SEQUENCE [LARGE SCALE GENOMIC DNA]</scope>
    <source>
        <strain evidence="3">AS27yjCOA_202</strain>
    </source>
</reference>
<evidence type="ECO:0000256" key="1">
    <source>
        <dbReference type="SAM" id="MobiDB-lite"/>
    </source>
</evidence>
<sequence>MNKLFNKIIDSIKGDKNIKQQTMLIVVSTFLIASLIGFYLGRYYEQESTRRNFQQRKMISPQQRLFNGDKPIQRPDTQK</sequence>
<dbReference type="EMBL" id="JAAZNV010000006">
    <property type="protein sequence ID" value="NMB91338.1"/>
    <property type="molecule type" value="Genomic_DNA"/>
</dbReference>
<evidence type="ECO:0000313" key="4">
    <source>
        <dbReference type="Proteomes" id="UP000590542"/>
    </source>
</evidence>
<protein>
    <submittedName>
        <fullName evidence="3">VTT domain-containing protein</fullName>
    </submittedName>
</protein>
<comment type="caution">
    <text evidence="3">The sequence shown here is derived from an EMBL/GenBank/DDBJ whole genome shotgun (WGS) entry which is preliminary data.</text>
</comment>
<feature type="compositionally biased region" description="Polar residues" evidence="1">
    <location>
        <begin position="56"/>
        <end position="65"/>
    </location>
</feature>
<keyword evidence="2" id="KW-0472">Membrane</keyword>